<organism evidence="2 3">
    <name type="scientific">Acorus calamus</name>
    <name type="common">Sweet flag</name>
    <dbReference type="NCBI Taxonomy" id="4465"/>
    <lineage>
        <taxon>Eukaryota</taxon>
        <taxon>Viridiplantae</taxon>
        <taxon>Streptophyta</taxon>
        <taxon>Embryophyta</taxon>
        <taxon>Tracheophyta</taxon>
        <taxon>Spermatophyta</taxon>
        <taxon>Magnoliopsida</taxon>
        <taxon>Liliopsida</taxon>
        <taxon>Acoraceae</taxon>
        <taxon>Acorus</taxon>
    </lineage>
</organism>
<dbReference type="InterPro" id="IPR043502">
    <property type="entry name" value="DNA/RNA_pol_sf"/>
</dbReference>
<dbReference type="AlphaFoldDB" id="A0AAV9C1C4"/>
<name>A0AAV9C1C4_ACOCL</name>
<gene>
    <name evidence="2" type="ORF">QJS10_CPB22g00280</name>
</gene>
<dbReference type="PROSITE" id="PS50878">
    <property type="entry name" value="RT_POL"/>
    <property type="match status" value="1"/>
</dbReference>
<reference evidence="2" key="1">
    <citation type="journal article" date="2023" name="Nat. Commun.">
        <title>Diploid and tetraploid genomes of Acorus and the evolution of monocots.</title>
        <authorList>
            <person name="Ma L."/>
            <person name="Liu K.W."/>
            <person name="Li Z."/>
            <person name="Hsiao Y.Y."/>
            <person name="Qi Y."/>
            <person name="Fu T."/>
            <person name="Tang G.D."/>
            <person name="Zhang D."/>
            <person name="Sun W.H."/>
            <person name="Liu D.K."/>
            <person name="Li Y."/>
            <person name="Chen G.Z."/>
            <person name="Liu X.D."/>
            <person name="Liao X.Y."/>
            <person name="Jiang Y.T."/>
            <person name="Yu X."/>
            <person name="Hao Y."/>
            <person name="Huang J."/>
            <person name="Zhao X.W."/>
            <person name="Ke S."/>
            <person name="Chen Y.Y."/>
            <person name="Wu W.L."/>
            <person name="Hsu J.L."/>
            <person name="Lin Y.F."/>
            <person name="Huang M.D."/>
            <person name="Li C.Y."/>
            <person name="Huang L."/>
            <person name="Wang Z.W."/>
            <person name="Zhao X."/>
            <person name="Zhong W.Y."/>
            <person name="Peng D.H."/>
            <person name="Ahmad S."/>
            <person name="Lan S."/>
            <person name="Zhang J.S."/>
            <person name="Tsai W.C."/>
            <person name="Van de Peer Y."/>
            <person name="Liu Z.J."/>
        </authorList>
    </citation>
    <scope>NUCLEOTIDE SEQUENCE</scope>
    <source>
        <strain evidence="2">CP</strain>
    </source>
</reference>
<dbReference type="CDD" id="cd01650">
    <property type="entry name" value="RT_nLTR_like"/>
    <property type="match status" value="1"/>
</dbReference>
<dbReference type="InterPro" id="IPR000477">
    <property type="entry name" value="RT_dom"/>
</dbReference>
<accession>A0AAV9C1C4</accession>
<dbReference type="Proteomes" id="UP001180020">
    <property type="component" value="Unassembled WGS sequence"/>
</dbReference>
<evidence type="ECO:0000313" key="3">
    <source>
        <dbReference type="Proteomes" id="UP001180020"/>
    </source>
</evidence>
<dbReference type="Pfam" id="PF00078">
    <property type="entry name" value="RVT_1"/>
    <property type="match status" value="1"/>
</dbReference>
<dbReference type="EMBL" id="JAUJYO010000022">
    <property type="protein sequence ID" value="KAK1282584.1"/>
    <property type="molecule type" value="Genomic_DNA"/>
</dbReference>
<sequence length="517" mass="57580">MATRLQSILPHLVSEHQAAFIKGRRIHHNILLAHELVKYLSIQGKSRACIKVDLRKAFDSIRWDYLEEVLRSCKLNDHWINLCMDCITSARYSILINGFPEGFFSSCCGVRQGDPLSPLLFTLVIQSLSTHLNHLVEDGSLGLFTRGKLNISHLGFADDLLVFTDTSPSSALALKALFSSFSDLSGLQVNTAKSQIFASVGPPPDSLPSCLILDFSLSHWATICQPYEEGGLNIKLTKDWTAGAAGVRFWEITKNTKSMWAALPLGPIIKERDWIIPKARYLLFKGKITNLWYDPWINGKGLRQLLGRLSYDWGPLQVATISAFINQGHWMKPLWSSVKLDAVWADIKQIEIGGLGVQIKPHGSAKHDYVPRALLEGLESNHSPIPGSSRIPTDEVCKARGWLKLNTDGSLADDRGGYGAILRNNEADFIAGLAGQIDLPSINLLELKAIEWDPTRTSNAHLLESYTHYSEGNNPADLAAAYQSSRGETNLTPSHLWQEMIDAIEQDRRMQSYIRNS</sequence>
<reference evidence="2" key="2">
    <citation type="submission" date="2023-06" db="EMBL/GenBank/DDBJ databases">
        <authorList>
            <person name="Ma L."/>
            <person name="Liu K.-W."/>
            <person name="Li Z."/>
            <person name="Hsiao Y.-Y."/>
            <person name="Qi Y."/>
            <person name="Fu T."/>
            <person name="Tang G."/>
            <person name="Zhang D."/>
            <person name="Sun W.-H."/>
            <person name="Liu D.-K."/>
            <person name="Li Y."/>
            <person name="Chen G.-Z."/>
            <person name="Liu X.-D."/>
            <person name="Liao X.-Y."/>
            <person name="Jiang Y.-T."/>
            <person name="Yu X."/>
            <person name="Hao Y."/>
            <person name="Huang J."/>
            <person name="Zhao X.-W."/>
            <person name="Ke S."/>
            <person name="Chen Y.-Y."/>
            <person name="Wu W.-L."/>
            <person name="Hsu J.-L."/>
            <person name="Lin Y.-F."/>
            <person name="Huang M.-D."/>
            <person name="Li C.-Y."/>
            <person name="Huang L."/>
            <person name="Wang Z.-W."/>
            <person name="Zhao X."/>
            <person name="Zhong W.-Y."/>
            <person name="Peng D.-H."/>
            <person name="Ahmad S."/>
            <person name="Lan S."/>
            <person name="Zhang J.-S."/>
            <person name="Tsai W.-C."/>
            <person name="Van De Peer Y."/>
            <person name="Liu Z.-J."/>
        </authorList>
    </citation>
    <scope>NUCLEOTIDE SEQUENCE</scope>
    <source>
        <strain evidence="2">CP</strain>
        <tissue evidence="2">Leaves</tissue>
    </source>
</reference>
<evidence type="ECO:0000313" key="2">
    <source>
        <dbReference type="EMBL" id="KAK1282584.1"/>
    </source>
</evidence>
<keyword evidence="3" id="KW-1185">Reference proteome</keyword>
<comment type="caution">
    <text evidence="2">The sequence shown here is derived from an EMBL/GenBank/DDBJ whole genome shotgun (WGS) entry which is preliminary data.</text>
</comment>
<protein>
    <recommendedName>
        <fullName evidence="1">Reverse transcriptase domain-containing protein</fullName>
    </recommendedName>
</protein>
<dbReference type="PANTHER" id="PTHR31635:SF196">
    <property type="entry name" value="REVERSE TRANSCRIPTASE DOMAIN-CONTAINING PROTEIN-RELATED"/>
    <property type="match status" value="1"/>
</dbReference>
<evidence type="ECO:0000259" key="1">
    <source>
        <dbReference type="PROSITE" id="PS50878"/>
    </source>
</evidence>
<dbReference type="PANTHER" id="PTHR31635">
    <property type="entry name" value="REVERSE TRANSCRIPTASE DOMAIN-CONTAINING PROTEIN-RELATED"/>
    <property type="match status" value="1"/>
</dbReference>
<feature type="domain" description="Reverse transcriptase" evidence="1">
    <location>
        <begin position="1"/>
        <end position="217"/>
    </location>
</feature>
<dbReference type="SUPFAM" id="SSF56672">
    <property type="entry name" value="DNA/RNA polymerases"/>
    <property type="match status" value="1"/>
</dbReference>
<proteinExistence type="predicted"/>